<name>A0A074VEL7_AURM1</name>
<sequence>MLSNDTAYDRRFSRAGLAYKIELSMLQHPYADVSGRKHKQTGRPWRDKD</sequence>
<dbReference type="GeneID" id="63922423"/>
<keyword evidence="2" id="KW-1185">Reference proteome</keyword>
<gene>
    <name evidence="1" type="ORF">M437DRAFT_89417</name>
</gene>
<dbReference type="RefSeq" id="XP_040874488.1">
    <property type="nucleotide sequence ID" value="XM_041029050.1"/>
</dbReference>
<organism evidence="1 2">
    <name type="scientific">Aureobasidium melanogenum (strain CBS 110374)</name>
    <name type="common">Aureobasidium pullulans var. melanogenum</name>
    <dbReference type="NCBI Taxonomy" id="1043003"/>
    <lineage>
        <taxon>Eukaryota</taxon>
        <taxon>Fungi</taxon>
        <taxon>Dikarya</taxon>
        <taxon>Ascomycota</taxon>
        <taxon>Pezizomycotina</taxon>
        <taxon>Dothideomycetes</taxon>
        <taxon>Dothideomycetidae</taxon>
        <taxon>Dothideales</taxon>
        <taxon>Saccotheciaceae</taxon>
        <taxon>Aureobasidium</taxon>
    </lineage>
</organism>
<evidence type="ECO:0000313" key="1">
    <source>
        <dbReference type="EMBL" id="KEQ57464.1"/>
    </source>
</evidence>
<dbReference type="EMBL" id="KL584949">
    <property type="protein sequence ID" value="KEQ57464.1"/>
    <property type="molecule type" value="Genomic_DNA"/>
</dbReference>
<reference evidence="1 2" key="1">
    <citation type="journal article" date="2014" name="BMC Genomics">
        <title>Genome sequencing of four Aureobasidium pullulans varieties: biotechnological potential, stress tolerance, and description of new species.</title>
        <authorList>
            <person name="Gostin Ar C."/>
            <person name="Ohm R.A."/>
            <person name="Kogej T."/>
            <person name="Sonjak S."/>
            <person name="Turk M."/>
            <person name="Zajc J."/>
            <person name="Zalar P."/>
            <person name="Grube M."/>
            <person name="Sun H."/>
            <person name="Han J."/>
            <person name="Sharma A."/>
            <person name="Chiniquy J."/>
            <person name="Ngan C.Y."/>
            <person name="Lipzen A."/>
            <person name="Barry K."/>
            <person name="Grigoriev I.V."/>
            <person name="Gunde-Cimerman N."/>
        </authorList>
    </citation>
    <scope>NUCLEOTIDE SEQUENCE [LARGE SCALE GENOMIC DNA]</scope>
    <source>
        <strain evidence="1 2">CBS 110374</strain>
    </source>
</reference>
<evidence type="ECO:0000313" key="2">
    <source>
        <dbReference type="Proteomes" id="UP000030672"/>
    </source>
</evidence>
<dbReference type="Proteomes" id="UP000030672">
    <property type="component" value="Unassembled WGS sequence"/>
</dbReference>
<proteinExistence type="predicted"/>
<accession>A0A074VEL7</accession>
<dbReference type="AlphaFoldDB" id="A0A074VEL7"/>
<protein>
    <submittedName>
        <fullName evidence="1">Uncharacterized protein</fullName>
    </submittedName>
</protein>
<dbReference type="HOGENOM" id="CLU_3142782_0_0_1"/>